<proteinExistence type="predicted"/>
<dbReference type="PRINTS" id="PR00032">
    <property type="entry name" value="HTHARAC"/>
</dbReference>
<dbReference type="EMBL" id="BAABDT010000006">
    <property type="protein sequence ID" value="GAA3744416.1"/>
    <property type="molecule type" value="Genomic_DNA"/>
</dbReference>
<dbReference type="Pfam" id="PF12833">
    <property type="entry name" value="HTH_18"/>
    <property type="match status" value="1"/>
</dbReference>
<dbReference type="PANTHER" id="PTHR43280:SF32">
    <property type="entry name" value="TRANSCRIPTIONAL REGULATORY PROTEIN"/>
    <property type="match status" value="1"/>
</dbReference>
<dbReference type="PANTHER" id="PTHR43280">
    <property type="entry name" value="ARAC-FAMILY TRANSCRIPTIONAL REGULATOR"/>
    <property type="match status" value="1"/>
</dbReference>
<keyword evidence="2" id="KW-0238">DNA-binding</keyword>
<dbReference type="Gene3D" id="1.10.10.60">
    <property type="entry name" value="Homeodomain-like"/>
    <property type="match status" value="1"/>
</dbReference>
<evidence type="ECO:0000259" key="4">
    <source>
        <dbReference type="PROSITE" id="PS01124"/>
    </source>
</evidence>
<gene>
    <name evidence="5" type="ORF">GCM10022422_30640</name>
</gene>
<evidence type="ECO:0000256" key="3">
    <source>
        <dbReference type="ARBA" id="ARBA00023163"/>
    </source>
</evidence>
<dbReference type="InterPro" id="IPR009057">
    <property type="entry name" value="Homeodomain-like_sf"/>
</dbReference>
<evidence type="ECO:0000313" key="6">
    <source>
        <dbReference type="Proteomes" id="UP001501367"/>
    </source>
</evidence>
<dbReference type="PROSITE" id="PS01124">
    <property type="entry name" value="HTH_ARAC_FAMILY_2"/>
    <property type="match status" value="1"/>
</dbReference>
<comment type="caution">
    <text evidence="5">The sequence shown here is derived from an EMBL/GenBank/DDBJ whole genome shotgun (WGS) entry which is preliminary data.</text>
</comment>
<name>A0ABP7FUU8_9FLAO</name>
<sequence length="258" mass="29714">MNGAPDSKETERSHRDSGFTFIVQEKGSTHMEIDFQKMEIKAPSVIFIHPNQVHRLILFEEAVITSWIMTVENLRPEYLKILEDLVPVNVLPVEEDVLSIVTETALLCVKMSDRKEEKLYGSIVNEFGNVLVALVVSQYLAESKRNENYSRFEIITKAFMTALELNFTIEKSPSSYAEKLNISTPYLNECVKAKTGYSVSHHIQQRIVLEAKRLLHHSDQSIKEIATELGYDDYSYFTRLFSKITKMTPLAFRNQNRD</sequence>
<dbReference type="InterPro" id="IPR020449">
    <property type="entry name" value="Tscrpt_reg_AraC-type_HTH"/>
</dbReference>
<organism evidence="5 6">
    <name type="scientific">Flavobacterium ginsengisoli</name>
    <dbReference type="NCBI Taxonomy" id="871694"/>
    <lineage>
        <taxon>Bacteria</taxon>
        <taxon>Pseudomonadati</taxon>
        <taxon>Bacteroidota</taxon>
        <taxon>Flavobacteriia</taxon>
        <taxon>Flavobacteriales</taxon>
        <taxon>Flavobacteriaceae</taxon>
        <taxon>Flavobacterium</taxon>
    </lineage>
</organism>
<accession>A0ABP7FUU8</accession>
<keyword evidence="3" id="KW-0804">Transcription</keyword>
<keyword evidence="6" id="KW-1185">Reference proteome</keyword>
<protein>
    <submittedName>
        <fullName evidence="5">AraC family transcriptional regulator</fullName>
    </submittedName>
</protein>
<feature type="domain" description="HTH araC/xylS-type" evidence="4">
    <location>
        <begin position="157"/>
        <end position="255"/>
    </location>
</feature>
<dbReference type="SMART" id="SM00342">
    <property type="entry name" value="HTH_ARAC"/>
    <property type="match status" value="1"/>
</dbReference>
<evidence type="ECO:0000313" key="5">
    <source>
        <dbReference type="EMBL" id="GAA3744416.1"/>
    </source>
</evidence>
<dbReference type="InterPro" id="IPR018060">
    <property type="entry name" value="HTH_AraC"/>
</dbReference>
<dbReference type="Proteomes" id="UP001501367">
    <property type="component" value="Unassembled WGS sequence"/>
</dbReference>
<evidence type="ECO:0000256" key="2">
    <source>
        <dbReference type="ARBA" id="ARBA00023125"/>
    </source>
</evidence>
<reference evidence="6" key="1">
    <citation type="journal article" date="2019" name="Int. J. Syst. Evol. Microbiol.">
        <title>The Global Catalogue of Microorganisms (GCM) 10K type strain sequencing project: providing services to taxonomists for standard genome sequencing and annotation.</title>
        <authorList>
            <consortium name="The Broad Institute Genomics Platform"/>
            <consortium name="The Broad Institute Genome Sequencing Center for Infectious Disease"/>
            <person name="Wu L."/>
            <person name="Ma J."/>
        </authorList>
    </citation>
    <scope>NUCLEOTIDE SEQUENCE [LARGE SCALE GENOMIC DNA]</scope>
    <source>
        <strain evidence="6">JCM 17336</strain>
    </source>
</reference>
<dbReference type="SUPFAM" id="SSF51215">
    <property type="entry name" value="Regulatory protein AraC"/>
    <property type="match status" value="1"/>
</dbReference>
<evidence type="ECO:0000256" key="1">
    <source>
        <dbReference type="ARBA" id="ARBA00023015"/>
    </source>
</evidence>
<dbReference type="SUPFAM" id="SSF46689">
    <property type="entry name" value="Homeodomain-like"/>
    <property type="match status" value="1"/>
</dbReference>
<keyword evidence="1" id="KW-0805">Transcription regulation</keyword>
<dbReference type="InterPro" id="IPR037923">
    <property type="entry name" value="HTH-like"/>
</dbReference>